<organism evidence="1 2">
    <name type="scientific">Taxus chinensis</name>
    <name type="common">Chinese yew</name>
    <name type="synonym">Taxus wallichiana var. chinensis</name>
    <dbReference type="NCBI Taxonomy" id="29808"/>
    <lineage>
        <taxon>Eukaryota</taxon>
        <taxon>Viridiplantae</taxon>
        <taxon>Streptophyta</taxon>
        <taxon>Embryophyta</taxon>
        <taxon>Tracheophyta</taxon>
        <taxon>Spermatophyta</taxon>
        <taxon>Pinopsida</taxon>
        <taxon>Pinidae</taxon>
        <taxon>Conifers II</taxon>
        <taxon>Cupressales</taxon>
        <taxon>Taxaceae</taxon>
        <taxon>Taxus</taxon>
    </lineage>
</organism>
<dbReference type="AlphaFoldDB" id="A0AA38BNI2"/>
<dbReference type="OMA" id="CLIDIAD"/>
<dbReference type="PANTHER" id="PTHR31549:SF277">
    <property type="entry name" value="OS08G0167400 PROTEIN"/>
    <property type="match status" value="1"/>
</dbReference>
<sequence>MVGCVCGVLCAHLAVNDQHNLCLNARELVKSGITLKAFTKKSEKIRVDKYSNTLYIPQISIIDTFTEAVLRNLLALEFIEPSRERVMMRYVELMYCLIDIADDMELLKNYVIIIRGILNISDKYVTNMWDGMCKPFFAGLANPSHDVKTQIYESLIKNYYKVKSK</sequence>
<accession>A0AA38BNI2</accession>
<keyword evidence="2" id="KW-1185">Reference proteome</keyword>
<dbReference type="PANTHER" id="PTHR31549">
    <property type="entry name" value="PROTEIN, PUTATIVE (DUF247)-RELATED-RELATED"/>
    <property type="match status" value="1"/>
</dbReference>
<protein>
    <submittedName>
        <fullName evidence="1">Uncharacterized protein</fullName>
    </submittedName>
</protein>
<comment type="caution">
    <text evidence="1">The sequence shown here is derived from an EMBL/GenBank/DDBJ whole genome shotgun (WGS) entry which is preliminary data.</text>
</comment>
<evidence type="ECO:0000313" key="2">
    <source>
        <dbReference type="Proteomes" id="UP000824469"/>
    </source>
</evidence>
<gene>
    <name evidence="1" type="ORF">KI387_031853</name>
</gene>
<name>A0AA38BNI2_TAXCH</name>
<dbReference type="Proteomes" id="UP000824469">
    <property type="component" value="Unassembled WGS sequence"/>
</dbReference>
<evidence type="ECO:0000313" key="1">
    <source>
        <dbReference type="EMBL" id="KAH9287736.1"/>
    </source>
</evidence>
<dbReference type="Pfam" id="PF03140">
    <property type="entry name" value="DUF247"/>
    <property type="match status" value="1"/>
</dbReference>
<reference evidence="1 2" key="1">
    <citation type="journal article" date="2021" name="Nat. Plants">
        <title>The Taxus genome provides insights into paclitaxel biosynthesis.</title>
        <authorList>
            <person name="Xiong X."/>
            <person name="Gou J."/>
            <person name="Liao Q."/>
            <person name="Li Y."/>
            <person name="Zhou Q."/>
            <person name="Bi G."/>
            <person name="Li C."/>
            <person name="Du R."/>
            <person name="Wang X."/>
            <person name="Sun T."/>
            <person name="Guo L."/>
            <person name="Liang H."/>
            <person name="Lu P."/>
            <person name="Wu Y."/>
            <person name="Zhang Z."/>
            <person name="Ro D.K."/>
            <person name="Shang Y."/>
            <person name="Huang S."/>
            <person name="Yan J."/>
        </authorList>
    </citation>
    <scope>NUCLEOTIDE SEQUENCE [LARGE SCALE GENOMIC DNA]</scope>
    <source>
        <strain evidence="1">Ta-2019</strain>
    </source>
</reference>
<feature type="non-terminal residue" evidence="1">
    <location>
        <position position="165"/>
    </location>
</feature>
<dbReference type="EMBL" id="JAHRHJ020003813">
    <property type="protein sequence ID" value="KAH9287736.1"/>
    <property type="molecule type" value="Genomic_DNA"/>
</dbReference>
<dbReference type="InterPro" id="IPR004158">
    <property type="entry name" value="DUF247_pln"/>
</dbReference>
<proteinExistence type="predicted"/>